<dbReference type="EMBL" id="QBIU01000002">
    <property type="protein sequence ID" value="MWV70734.1"/>
    <property type="molecule type" value="Genomic_DNA"/>
</dbReference>
<dbReference type="Gene3D" id="1.20.1440.100">
    <property type="entry name" value="SG protein - dephosphorylation function"/>
    <property type="match status" value="1"/>
</dbReference>
<dbReference type="Proteomes" id="UP000029714">
    <property type="component" value="Unassembled WGS sequence"/>
</dbReference>
<protein>
    <submittedName>
        <fullName evidence="2">HAD-IB family hydrolase</fullName>
    </submittedName>
</protein>
<accession>A0A347VP32</accession>
<reference evidence="2 3" key="1">
    <citation type="journal article" date="2014" name="Genome Announc.">
        <title>Draft genome sequences of eight enterohepatic helicobacter species isolated from both laboratory and wild rodents.</title>
        <authorList>
            <person name="Sheh A."/>
            <person name="Shen Z."/>
            <person name="Fox J.G."/>
        </authorList>
    </citation>
    <scope>NUCLEOTIDE SEQUENCE [LARGE SCALE GENOMIC DNA]</scope>
    <source>
        <strain evidence="2 3">MIT 97-6194</strain>
    </source>
</reference>
<evidence type="ECO:0000313" key="3">
    <source>
        <dbReference type="Proteomes" id="UP000029714"/>
    </source>
</evidence>
<dbReference type="STRING" id="1548018.LS64_09035"/>
<reference evidence="2" key="3">
    <citation type="submission" date="2018-04" db="EMBL/GenBank/DDBJ databases">
        <authorList>
            <person name="Sheh A."/>
            <person name="Shen Z."/>
            <person name="Mannion A.J."/>
            <person name="Fox J.G."/>
        </authorList>
    </citation>
    <scope>NUCLEOTIDE SEQUENCE</scope>
    <source>
        <strain evidence="2">MIT 97-6194</strain>
    </source>
</reference>
<comment type="caution">
    <text evidence="2">The sequence shown here is derived from an EMBL/GenBank/DDBJ whole genome shotgun (WGS) entry which is preliminary data.</text>
</comment>
<dbReference type="InterPro" id="IPR006385">
    <property type="entry name" value="HAD_hydro_SerB1"/>
</dbReference>
<proteinExistence type="predicted"/>
<name>A0A347VP32_9HELI</name>
<keyword evidence="3" id="KW-1185">Reference proteome</keyword>
<dbReference type="NCBIfam" id="TIGR01488">
    <property type="entry name" value="HAD-SF-IB"/>
    <property type="match status" value="1"/>
</dbReference>
<keyword evidence="2" id="KW-0378">Hydrolase</keyword>
<dbReference type="InterPro" id="IPR023214">
    <property type="entry name" value="HAD_sf"/>
</dbReference>
<dbReference type="GO" id="GO:0036424">
    <property type="term" value="F:L-phosphoserine phosphatase activity"/>
    <property type="evidence" value="ECO:0007669"/>
    <property type="project" value="TreeGrafter"/>
</dbReference>
<dbReference type="Proteomes" id="UP000477070">
    <property type="component" value="Unassembled WGS sequence"/>
</dbReference>
<gene>
    <name evidence="1" type="ORF">DCO61_12265</name>
    <name evidence="2" type="ORF">LS64_005160</name>
</gene>
<dbReference type="InterPro" id="IPR050582">
    <property type="entry name" value="HAD-like_SerB"/>
</dbReference>
<dbReference type="OrthoDB" id="9784466at2"/>
<organism evidence="2 3">
    <name type="scientific">Helicobacter saguini</name>
    <dbReference type="NCBI Taxonomy" id="1548018"/>
    <lineage>
        <taxon>Bacteria</taxon>
        <taxon>Pseudomonadati</taxon>
        <taxon>Campylobacterota</taxon>
        <taxon>Epsilonproteobacteria</taxon>
        <taxon>Campylobacterales</taxon>
        <taxon>Helicobacteraceae</taxon>
        <taxon>Helicobacter</taxon>
    </lineage>
</organism>
<dbReference type="AlphaFoldDB" id="A0A347VP32"/>
<evidence type="ECO:0000313" key="4">
    <source>
        <dbReference type="Proteomes" id="UP000477070"/>
    </source>
</evidence>
<evidence type="ECO:0000313" key="2">
    <source>
        <dbReference type="EMBL" id="TLD94556.1"/>
    </source>
</evidence>
<evidence type="ECO:0000313" key="1">
    <source>
        <dbReference type="EMBL" id="MWV70734.1"/>
    </source>
</evidence>
<dbReference type="Gene3D" id="3.40.50.1000">
    <property type="entry name" value="HAD superfamily/HAD-like"/>
    <property type="match status" value="1"/>
</dbReference>
<dbReference type="RefSeq" id="WP_034572427.1">
    <property type="nucleotide sequence ID" value="NZ_JRMP02000006.1"/>
</dbReference>
<reference evidence="1 4" key="4">
    <citation type="submission" date="2019-12" db="EMBL/GenBank/DDBJ databases">
        <title>Multi-Generational Helicobacter saguini Isolates.</title>
        <authorList>
            <person name="Mannion A."/>
            <person name="Shen Z."/>
            <person name="Fox J.G."/>
        </authorList>
    </citation>
    <scope>NUCLEOTIDE SEQUENCE [LARGE SCALE GENOMIC DNA]</scope>
    <source>
        <strain evidence="1">16-048</strain>
        <strain evidence="4">16-048 (F4)</strain>
    </source>
</reference>
<reference evidence="2 3" key="2">
    <citation type="journal article" date="2016" name="Infect. Immun.">
        <title>Helicobacter saguini, a Novel Helicobacter Isolated from Cotton-Top Tamarins with Ulcerative Colitis, Has Proinflammatory Properties and Induces Typhlocolitis and Dysplasia in Gnotobiotic IL-10-/- Mice.</title>
        <authorList>
            <person name="Shen Z."/>
            <person name="Mannion A."/>
            <person name="Whary M.T."/>
            <person name="Muthupalani S."/>
            <person name="Sheh A."/>
            <person name="Feng Y."/>
            <person name="Gong G."/>
            <person name="Vandamme P."/>
            <person name="Holcombe H.R."/>
            <person name="Paster B.J."/>
            <person name="Fox J.G."/>
        </authorList>
    </citation>
    <scope>NUCLEOTIDE SEQUENCE [LARGE SCALE GENOMIC DNA]</scope>
    <source>
        <strain evidence="2 3">MIT 97-6194</strain>
    </source>
</reference>
<dbReference type="SUPFAM" id="SSF56784">
    <property type="entry name" value="HAD-like"/>
    <property type="match status" value="1"/>
</dbReference>
<dbReference type="InterPro" id="IPR036412">
    <property type="entry name" value="HAD-like_sf"/>
</dbReference>
<dbReference type="NCBIfam" id="TIGR01490">
    <property type="entry name" value="HAD-SF-IB-hyp1"/>
    <property type="match status" value="1"/>
</dbReference>
<sequence>MKIAFFDFDGTITYGDSFAKFLKFVLGARFYIKILQNLHILILYKLNIIDNATTKQKILKSCLGGKSWADISKKCDEFVEFLESYCKDSAKSKLFWHKSEGHKVAIVSASFEQYLRPLCDKWGIDLMATSMEIKDGVITGRFDKPNCYGAQKVARIKEKYDLSAFECIYVYGDTRGDKEMLELASPNCGFYRIFS</sequence>
<dbReference type="GO" id="GO:0005737">
    <property type="term" value="C:cytoplasm"/>
    <property type="evidence" value="ECO:0007669"/>
    <property type="project" value="TreeGrafter"/>
</dbReference>
<dbReference type="EMBL" id="JRMP02000006">
    <property type="protein sequence ID" value="TLD94556.1"/>
    <property type="molecule type" value="Genomic_DNA"/>
</dbReference>
<dbReference type="PANTHER" id="PTHR43344">
    <property type="entry name" value="PHOSPHOSERINE PHOSPHATASE"/>
    <property type="match status" value="1"/>
</dbReference>
<dbReference type="Pfam" id="PF12710">
    <property type="entry name" value="HAD"/>
    <property type="match status" value="1"/>
</dbReference>
<dbReference type="GO" id="GO:0000287">
    <property type="term" value="F:magnesium ion binding"/>
    <property type="evidence" value="ECO:0007669"/>
    <property type="project" value="TreeGrafter"/>
</dbReference>
<dbReference type="PANTHER" id="PTHR43344:SF14">
    <property type="entry name" value="HAD-IB FAMILY HYDROLASE"/>
    <property type="match status" value="1"/>
</dbReference>
<dbReference type="GO" id="GO:0006564">
    <property type="term" value="P:L-serine biosynthetic process"/>
    <property type="evidence" value="ECO:0007669"/>
    <property type="project" value="TreeGrafter"/>
</dbReference>